<name>A0A1Y0II24_9GAMM</name>
<sequence length="108" mass="12190">MGLTACSDQRIDCPPVVDTTEIVATNSTLGTQYFLVRRISGWHDKTVIFQVFDGKPQLDACNQDLIVPLYEDSVESGNVSIITFNRTELSFVVEYQDDWDGQTLLRVE</sequence>
<keyword evidence="2" id="KW-1185">Reference proteome</keyword>
<evidence type="ECO:0000313" key="2">
    <source>
        <dbReference type="Proteomes" id="UP000196027"/>
    </source>
</evidence>
<evidence type="ECO:0008006" key="3">
    <source>
        <dbReference type="Google" id="ProtNLM"/>
    </source>
</evidence>
<dbReference type="KEGG" id="ome:OLMES_5181"/>
<dbReference type="Proteomes" id="UP000196027">
    <property type="component" value="Chromosome"/>
</dbReference>
<dbReference type="EMBL" id="CP021425">
    <property type="protein sequence ID" value="ARU59165.1"/>
    <property type="molecule type" value="Genomic_DNA"/>
</dbReference>
<gene>
    <name evidence="1" type="ORF">OLMES_5181</name>
</gene>
<proteinExistence type="predicted"/>
<protein>
    <recommendedName>
        <fullName evidence="3">Lipoprotein</fullName>
    </recommendedName>
</protein>
<evidence type="ECO:0000313" key="1">
    <source>
        <dbReference type="EMBL" id="ARU59165.1"/>
    </source>
</evidence>
<organism evidence="1 2">
    <name type="scientific">Oleiphilus messinensis</name>
    <dbReference type="NCBI Taxonomy" id="141451"/>
    <lineage>
        <taxon>Bacteria</taxon>
        <taxon>Pseudomonadati</taxon>
        <taxon>Pseudomonadota</taxon>
        <taxon>Gammaproteobacteria</taxon>
        <taxon>Oceanospirillales</taxon>
        <taxon>Oleiphilaceae</taxon>
        <taxon>Oleiphilus</taxon>
    </lineage>
</organism>
<accession>A0A1Y0II24</accession>
<reference evidence="1 2" key="1">
    <citation type="submission" date="2017-05" db="EMBL/GenBank/DDBJ databases">
        <title>Genomic insights into alkan degradation activity of Oleiphilus messinensis.</title>
        <authorList>
            <person name="Kozyavkin S.A."/>
            <person name="Slesarev A.I."/>
            <person name="Golyshin P.N."/>
            <person name="Korzhenkov A."/>
            <person name="Golyshina O.N."/>
            <person name="Toshchakov S.V."/>
        </authorList>
    </citation>
    <scope>NUCLEOTIDE SEQUENCE [LARGE SCALE GENOMIC DNA]</scope>
    <source>
        <strain evidence="1 2">ME102</strain>
    </source>
</reference>
<dbReference type="AlphaFoldDB" id="A0A1Y0II24"/>